<accession>A0A0J8BAI2</accession>
<reference evidence="1 2" key="1">
    <citation type="journal article" date="2014" name="Nature">
        <title>The genome of the recently domesticated crop plant sugar beet (Beta vulgaris).</title>
        <authorList>
            <person name="Dohm J.C."/>
            <person name="Minoche A.E."/>
            <person name="Holtgrawe D."/>
            <person name="Capella-Gutierrez S."/>
            <person name="Zakrzewski F."/>
            <person name="Tafer H."/>
            <person name="Rupp O."/>
            <person name="Sorensen T.R."/>
            <person name="Stracke R."/>
            <person name="Reinhardt R."/>
            <person name="Goesmann A."/>
            <person name="Kraft T."/>
            <person name="Schulz B."/>
            <person name="Stadler P.F."/>
            <person name="Schmidt T."/>
            <person name="Gabaldon T."/>
            <person name="Lehrach H."/>
            <person name="Weisshaar B."/>
            <person name="Himmelbauer H."/>
        </authorList>
    </citation>
    <scope>NUCLEOTIDE SEQUENCE [LARGE SCALE GENOMIC DNA]</scope>
    <source>
        <tissue evidence="1">Taproot</tissue>
    </source>
</reference>
<keyword evidence="2" id="KW-1185">Reference proteome</keyword>
<sequence length="37" mass="4066">MDLLIAMFNSSSTTLPIFRPQKGKLLGFHACTCPKVV</sequence>
<dbReference type="Proteomes" id="UP000035740">
    <property type="component" value="Unassembled WGS sequence"/>
</dbReference>
<evidence type="ECO:0000313" key="1">
    <source>
        <dbReference type="EMBL" id="KMS97931.1"/>
    </source>
</evidence>
<organism evidence="1 2">
    <name type="scientific">Beta vulgaris subsp. vulgaris</name>
    <name type="common">Beet</name>
    <dbReference type="NCBI Taxonomy" id="3555"/>
    <lineage>
        <taxon>Eukaryota</taxon>
        <taxon>Viridiplantae</taxon>
        <taxon>Streptophyta</taxon>
        <taxon>Embryophyta</taxon>
        <taxon>Tracheophyta</taxon>
        <taxon>Spermatophyta</taxon>
        <taxon>Magnoliopsida</taxon>
        <taxon>eudicotyledons</taxon>
        <taxon>Gunneridae</taxon>
        <taxon>Pentapetalae</taxon>
        <taxon>Caryophyllales</taxon>
        <taxon>Chenopodiaceae</taxon>
        <taxon>Betoideae</taxon>
        <taxon>Beta</taxon>
    </lineage>
</organism>
<dbReference type="Gramene" id="KMS97931">
    <property type="protein sequence ID" value="KMS97931"/>
    <property type="gene ID" value="BVRB_4g097300"/>
</dbReference>
<dbReference type="AlphaFoldDB" id="A0A0J8BAI2"/>
<proteinExistence type="predicted"/>
<evidence type="ECO:0000313" key="2">
    <source>
        <dbReference type="Proteomes" id="UP000035740"/>
    </source>
</evidence>
<protein>
    <submittedName>
        <fullName evidence="1">Uncharacterized protein</fullName>
    </submittedName>
</protein>
<gene>
    <name evidence="1" type="ORF">BVRB_4g097300</name>
</gene>
<name>A0A0J8BAI2_BETVV</name>
<dbReference type="EMBL" id="KQ090286">
    <property type="protein sequence ID" value="KMS97931.1"/>
    <property type="molecule type" value="Genomic_DNA"/>
</dbReference>